<dbReference type="EMBL" id="JBHUIK010000002">
    <property type="protein sequence ID" value="MFD2213969.1"/>
    <property type="molecule type" value="Genomic_DNA"/>
</dbReference>
<sequence length="318" mass="33052">MNEKILVGVDLGGTTIKMAFINYYGEIIEKWEIPTDKSGKAITTDIAKAIDTKLEEIGMDKSRLGGVGMGAPGPVNLESGLIYETPNLGWVNYPLRDHLELETGLPAVIDNDANIAALGEMWKGAGDGAKDLICVTLGTGVGGGLISNGEVIHGVNGAGGEIGHVTVVPEGGAQCGCGKTGCIETIASATGIVRIAKEKLQSSDQDSILKTIADLTSKDVFEAAEKGDSLAVEVIDYVTFQLGLVLANLSNGLNPEKIVIGGGVSKAGDLLISRVEQYFKRFAFPRVAKAASISVATLGNDAGVIGGAWLVKTKLLNK</sequence>
<comment type="caution">
    <text evidence="9">The sequence shown here is derived from an EMBL/GenBank/DDBJ whole genome shotgun (WGS) entry which is preliminary data.</text>
</comment>
<gene>
    <name evidence="9" type="ORF">ACFSKK_09785</name>
</gene>
<comment type="similarity">
    <text evidence="1">Belongs to the ROK (NagC/XylR) family.</text>
</comment>
<dbReference type="Pfam" id="PF00480">
    <property type="entry name" value="ROK"/>
    <property type="match status" value="1"/>
</dbReference>
<dbReference type="InterPro" id="IPR004654">
    <property type="entry name" value="ROK_glcA"/>
</dbReference>
<dbReference type="InterPro" id="IPR049874">
    <property type="entry name" value="ROK_cs"/>
</dbReference>
<dbReference type="Proteomes" id="UP001597318">
    <property type="component" value="Unassembled WGS sequence"/>
</dbReference>
<evidence type="ECO:0000256" key="6">
    <source>
        <dbReference type="ARBA" id="ARBA00022777"/>
    </source>
</evidence>
<keyword evidence="10" id="KW-1185">Reference proteome</keyword>
<keyword evidence="7" id="KW-0067">ATP-binding</keyword>
<dbReference type="PANTHER" id="PTHR18964:SF149">
    <property type="entry name" value="BIFUNCTIONAL UDP-N-ACETYLGLUCOSAMINE 2-EPIMERASE_N-ACETYLMANNOSAMINE KINASE"/>
    <property type="match status" value="1"/>
</dbReference>
<evidence type="ECO:0000256" key="8">
    <source>
        <dbReference type="ARBA" id="ARBA00032386"/>
    </source>
</evidence>
<dbReference type="InterPro" id="IPR043129">
    <property type="entry name" value="ATPase_NBD"/>
</dbReference>
<evidence type="ECO:0000313" key="9">
    <source>
        <dbReference type="EMBL" id="MFD2213969.1"/>
    </source>
</evidence>
<accession>A0ABW5BWK9</accession>
<dbReference type="RefSeq" id="WP_247344524.1">
    <property type="nucleotide sequence ID" value="NZ_CP095550.1"/>
</dbReference>
<evidence type="ECO:0000256" key="2">
    <source>
        <dbReference type="ARBA" id="ARBA00012323"/>
    </source>
</evidence>
<dbReference type="CDD" id="cd24062">
    <property type="entry name" value="ASKHA_NBD_ROK_BsGLK-like"/>
    <property type="match status" value="1"/>
</dbReference>
<protein>
    <recommendedName>
        <fullName evidence="3">Glucokinase</fullName>
        <ecNumber evidence="2">2.7.1.2</ecNumber>
    </recommendedName>
    <alternativeName>
        <fullName evidence="8">Glucose kinase</fullName>
    </alternativeName>
</protein>
<evidence type="ECO:0000256" key="7">
    <source>
        <dbReference type="ARBA" id="ARBA00022840"/>
    </source>
</evidence>
<dbReference type="InterPro" id="IPR000600">
    <property type="entry name" value="ROK"/>
</dbReference>
<dbReference type="PROSITE" id="PS01125">
    <property type="entry name" value="ROK"/>
    <property type="match status" value="1"/>
</dbReference>
<dbReference type="NCBIfam" id="TIGR00744">
    <property type="entry name" value="ROK_glcA_fam"/>
    <property type="match status" value="1"/>
</dbReference>
<keyword evidence="6" id="KW-0418">Kinase</keyword>
<evidence type="ECO:0000256" key="5">
    <source>
        <dbReference type="ARBA" id="ARBA00022741"/>
    </source>
</evidence>
<dbReference type="PANTHER" id="PTHR18964">
    <property type="entry name" value="ROK (REPRESSOR, ORF, KINASE) FAMILY"/>
    <property type="match status" value="1"/>
</dbReference>
<keyword evidence="4 9" id="KW-0808">Transferase</keyword>
<name>A0ABW5BWK9_9BACI</name>
<evidence type="ECO:0000256" key="3">
    <source>
        <dbReference type="ARBA" id="ARBA00014701"/>
    </source>
</evidence>
<evidence type="ECO:0000256" key="4">
    <source>
        <dbReference type="ARBA" id="ARBA00022679"/>
    </source>
</evidence>
<dbReference type="Gene3D" id="3.30.420.40">
    <property type="match status" value="2"/>
</dbReference>
<evidence type="ECO:0000313" key="10">
    <source>
        <dbReference type="Proteomes" id="UP001597318"/>
    </source>
</evidence>
<evidence type="ECO:0000256" key="1">
    <source>
        <dbReference type="ARBA" id="ARBA00006479"/>
    </source>
</evidence>
<reference evidence="10" key="1">
    <citation type="journal article" date="2019" name="Int. J. Syst. Evol. Microbiol.">
        <title>The Global Catalogue of Microorganisms (GCM) 10K type strain sequencing project: providing services to taxonomists for standard genome sequencing and annotation.</title>
        <authorList>
            <consortium name="The Broad Institute Genomics Platform"/>
            <consortium name="The Broad Institute Genome Sequencing Center for Infectious Disease"/>
            <person name="Wu L."/>
            <person name="Ma J."/>
        </authorList>
    </citation>
    <scope>NUCLEOTIDE SEQUENCE [LARGE SCALE GENOMIC DNA]</scope>
    <source>
        <strain evidence="10">CGMCC 1.15474</strain>
    </source>
</reference>
<proteinExistence type="inferred from homology"/>
<organism evidence="9 10">
    <name type="scientific">Metabacillus endolithicus</name>
    <dbReference type="NCBI Taxonomy" id="1535204"/>
    <lineage>
        <taxon>Bacteria</taxon>
        <taxon>Bacillati</taxon>
        <taxon>Bacillota</taxon>
        <taxon>Bacilli</taxon>
        <taxon>Bacillales</taxon>
        <taxon>Bacillaceae</taxon>
        <taxon>Metabacillus</taxon>
    </lineage>
</organism>
<dbReference type="GO" id="GO:0004340">
    <property type="term" value="F:glucokinase activity"/>
    <property type="evidence" value="ECO:0007669"/>
    <property type="project" value="UniProtKB-EC"/>
</dbReference>
<keyword evidence="5" id="KW-0547">Nucleotide-binding</keyword>
<dbReference type="SUPFAM" id="SSF53067">
    <property type="entry name" value="Actin-like ATPase domain"/>
    <property type="match status" value="1"/>
</dbReference>
<dbReference type="EC" id="2.7.1.2" evidence="2"/>